<evidence type="ECO:0000256" key="6">
    <source>
        <dbReference type="ARBA" id="ARBA00022490"/>
    </source>
</evidence>
<comment type="caution">
    <text evidence="15">The sequence shown here is derived from an EMBL/GenBank/DDBJ whole genome shotgun (WGS) entry which is preliminary data.</text>
</comment>
<keyword evidence="7 13" id="KW-0808">Transferase</keyword>
<keyword evidence="6 13" id="KW-0963">Cytoplasm</keyword>
<gene>
    <name evidence="15" type="primary">E2.7.4.8/gmk</name>
    <name evidence="13" type="synonym">gmk</name>
    <name evidence="15" type="ORF">MAMC_02114</name>
</gene>
<dbReference type="SUPFAM" id="SSF52540">
    <property type="entry name" value="P-loop containing nucleoside triphosphate hydrolases"/>
    <property type="match status" value="1"/>
</dbReference>
<dbReference type="HAMAP" id="MF_00328">
    <property type="entry name" value="Guanylate_kinase"/>
    <property type="match status" value="1"/>
</dbReference>
<dbReference type="Gene3D" id="3.30.63.10">
    <property type="entry name" value="Guanylate Kinase phosphate binding domain"/>
    <property type="match status" value="1"/>
</dbReference>
<sequence>MQSIKGEENSLFRREGILFVISAPSGTGKSTLCENLRRTPDFVFSISCTTRMPRPGEVEGEDYFFLDERQFFEKVAAGEFLEYARVHGCWYGTLRQTTLQALSQGTDVLLDIDVQGARSIRNQEDPRLKSALVDVFIMPPTFAELERRLRKRGTENEEEIARRLERGREEMKAWKEFKYTILSGSVEEDLTKFRAIMRAERYLSRRLTLYVYGK</sequence>
<keyword evidence="16" id="KW-1185">Reference proteome</keyword>
<dbReference type="InterPro" id="IPR017665">
    <property type="entry name" value="Guanylate_kinase"/>
</dbReference>
<dbReference type="PROSITE" id="PS00856">
    <property type="entry name" value="GUANYLATE_KINASE_1"/>
    <property type="match status" value="1"/>
</dbReference>
<evidence type="ECO:0000256" key="11">
    <source>
        <dbReference type="ARBA" id="ARBA00030128"/>
    </source>
</evidence>
<feature type="binding site" evidence="13">
    <location>
        <begin position="23"/>
        <end position="30"/>
    </location>
    <ligand>
        <name>ATP</name>
        <dbReference type="ChEBI" id="CHEBI:30616"/>
    </ligand>
</feature>
<feature type="domain" description="Guanylate kinase-like" evidence="14">
    <location>
        <begin position="16"/>
        <end position="198"/>
    </location>
</feature>
<proteinExistence type="inferred from homology"/>
<protein>
    <recommendedName>
        <fullName evidence="5 13">Guanylate kinase</fullName>
        <ecNumber evidence="4 13">2.7.4.8</ecNumber>
    </recommendedName>
    <alternativeName>
        <fullName evidence="11 13">GMP kinase</fullName>
    </alternativeName>
</protein>
<evidence type="ECO:0000256" key="4">
    <source>
        <dbReference type="ARBA" id="ARBA00012961"/>
    </source>
</evidence>
<name>A0A5E6MQG8_9BACT</name>
<evidence type="ECO:0000256" key="12">
    <source>
        <dbReference type="ARBA" id="ARBA00048594"/>
    </source>
</evidence>
<dbReference type="InterPro" id="IPR008145">
    <property type="entry name" value="GK/Ca_channel_bsu"/>
</dbReference>
<comment type="similarity">
    <text evidence="3 13">Belongs to the guanylate kinase family.</text>
</comment>
<keyword evidence="8 13" id="KW-0547">Nucleotide-binding</keyword>
<evidence type="ECO:0000313" key="15">
    <source>
        <dbReference type="EMBL" id="VVM08401.1"/>
    </source>
</evidence>
<dbReference type="GO" id="GO:0005829">
    <property type="term" value="C:cytosol"/>
    <property type="evidence" value="ECO:0007669"/>
    <property type="project" value="TreeGrafter"/>
</dbReference>
<evidence type="ECO:0000256" key="8">
    <source>
        <dbReference type="ARBA" id="ARBA00022741"/>
    </source>
</evidence>
<dbReference type="NCBIfam" id="TIGR03263">
    <property type="entry name" value="guanyl_kin"/>
    <property type="match status" value="1"/>
</dbReference>
<comment type="subcellular location">
    <subcellularLocation>
        <location evidence="2 13">Cytoplasm</location>
    </subcellularLocation>
</comment>
<dbReference type="CDD" id="cd00071">
    <property type="entry name" value="GMPK"/>
    <property type="match status" value="1"/>
</dbReference>
<evidence type="ECO:0000313" key="16">
    <source>
        <dbReference type="Proteomes" id="UP000381693"/>
    </source>
</evidence>
<dbReference type="EC" id="2.7.4.8" evidence="4 13"/>
<evidence type="ECO:0000256" key="5">
    <source>
        <dbReference type="ARBA" id="ARBA00016296"/>
    </source>
</evidence>
<dbReference type="GO" id="GO:0004385">
    <property type="term" value="F:GMP kinase activity"/>
    <property type="evidence" value="ECO:0007669"/>
    <property type="project" value="UniProtKB-UniRule"/>
</dbReference>
<dbReference type="Proteomes" id="UP000381693">
    <property type="component" value="Unassembled WGS sequence"/>
</dbReference>
<evidence type="ECO:0000256" key="2">
    <source>
        <dbReference type="ARBA" id="ARBA00004496"/>
    </source>
</evidence>
<accession>A0A5E6MQG8</accession>
<dbReference type="Gene3D" id="3.40.50.300">
    <property type="entry name" value="P-loop containing nucleotide triphosphate hydrolases"/>
    <property type="match status" value="1"/>
</dbReference>
<dbReference type="RefSeq" id="WP_246189658.1">
    <property type="nucleotide sequence ID" value="NZ_CABFUZ020000252.1"/>
</dbReference>
<keyword evidence="10 13" id="KW-0067">ATP-binding</keyword>
<dbReference type="PANTHER" id="PTHR23117:SF13">
    <property type="entry name" value="GUANYLATE KINASE"/>
    <property type="match status" value="1"/>
</dbReference>
<evidence type="ECO:0000256" key="13">
    <source>
        <dbReference type="HAMAP-Rule" id="MF_00328"/>
    </source>
</evidence>
<evidence type="ECO:0000256" key="1">
    <source>
        <dbReference type="ARBA" id="ARBA00003531"/>
    </source>
</evidence>
<evidence type="ECO:0000256" key="10">
    <source>
        <dbReference type="ARBA" id="ARBA00022840"/>
    </source>
</evidence>
<dbReference type="SMART" id="SM00072">
    <property type="entry name" value="GuKc"/>
    <property type="match status" value="1"/>
</dbReference>
<evidence type="ECO:0000256" key="3">
    <source>
        <dbReference type="ARBA" id="ARBA00005790"/>
    </source>
</evidence>
<dbReference type="InterPro" id="IPR008144">
    <property type="entry name" value="Guanylate_kin-like_dom"/>
</dbReference>
<organism evidence="15 16">
    <name type="scientific">Methylacidimicrobium cyclopophantes</name>
    <dbReference type="NCBI Taxonomy" id="1041766"/>
    <lineage>
        <taxon>Bacteria</taxon>
        <taxon>Pseudomonadati</taxon>
        <taxon>Verrucomicrobiota</taxon>
        <taxon>Methylacidimicrobium</taxon>
    </lineage>
</organism>
<dbReference type="PROSITE" id="PS50052">
    <property type="entry name" value="GUANYLATE_KINASE_2"/>
    <property type="match status" value="1"/>
</dbReference>
<dbReference type="Pfam" id="PF00625">
    <property type="entry name" value="Guanylate_kin"/>
    <property type="match status" value="1"/>
</dbReference>
<comment type="function">
    <text evidence="1 13">Essential for recycling GMP and indirectly, cGMP.</text>
</comment>
<comment type="catalytic activity">
    <reaction evidence="12 13">
        <text>GMP + ATP = GDP + ADP</text>
        <dbReference type="Rhea" id="RHEA:20780"/>
        <dbReference type="ChEBI" id="CHEBI:30616"/>
        <dbReference type="ChEBI" id="CHEBI:58115"/>
        <dbReference type="ChEBI" id="CHEBI:58189"/>
        <dbReference type="ChEBI" id="CHEBI:456216"/>
        <dbReference type="EC" id="2.7.4.8"/>
    </reaction>
</comment>
<reference evidence="15" key="1">
    <citation type="submission" date="2019-09" db="EMBL/GenBank/DDBJ databases">
        <authorList>
            <person name="Cremers G."/>
        </authorList>
    </citation>
    <scope>NUCLEOTIDE SEQUENCE [LARGE SCALE GENOMIC DNA]</scope>
    <source>
        <strain evidence="15">3B</strain>
    </source>
</reference>
<dbReference type="FunFam" id="3.30.63.10:FF:000005">
    <property type="entry name" value="Guanylate kinase"/>
    <property type="match status" value="1"/>
</dbReference>
<dbReference type="AlphaFoldDB" id="A0A5E6MQG8"/>
<keyword evidence="9 13" id="KW-0418">Kinase</keyword>
<evidence type="ECO:0000259" key="14">
    <source>
        <dbReference type="PROSITE" id="PS50052"/>
    </source>
</evidence>
<dbReference type="GO" id="GO:0005524">
    <property type="term" value="F:ATP binding"/>
    <property type="evidence" value="ECO:0007669"/>
    <property type="project" value="UniProtKB-UniRule"/>
</dbReference>
<dbReference type="EMBL" id="CABFUZ020000252">
    <property type="protein sequence ID" value="VVM08401.1"/>
    <property type="molecule type" value="Genomic_DNA"/>
</dbReference>
<evidence type="ECO:0000256" key="7">
    <source>
        <dbReference type="ARBA" id="ARBA00022679"/>
    </source>
</evidence>
<dbReference type="InterPro" id="IPR027417">
    <property type="entry name" value="P-loop_NTPase"/>
</dbReference>
<dbReference type="InterPro" id="IPR020590">
    <property type="entry name" value="Guanylate_kinase_CS"/>
</dbReference>
<evidence type="ECO:0000256" key="9">
    <source>
        <dbReference type="ARBA" id="ARBA00022777"/>
    </source>
</evidence>
<dbReference type="PANTHER" id="PTHR23117">
    <property type="entry name" value="GUANYLATE KINASE-RELATED"/>
    <property type="match status" value="1"/>
</dbReference>